<sequence length="397" mass="41439">MTQQAVQSAGRQRLSAARIFDGSGWHEDAVLTIEGGRVVSIDNADRSAQQADVDEVPPGSMIVPGFVDLQVNGGGGVLFNNAPHVEGIEAICLAHRTFGTTALLPTLITDMPQVTERALEAGIAAARCRTRGFAGLHLEGPHLSVARKGTHSPALIRPMTAQDLSCLVAAARDLPRLVVTLAPENATPEQVHDLAQAGVIVSLGHSDAGLETIRDYVAAGASMVTHLFNAMSPLRHRDPGLVGAALGLGELSCGLIADGHHVDPLAIRIALDAKRGPGSVFLVTDAMSSIGSSETSFQLNGREVFRREGRLTLADGTLAGADIDMMSCVRFMRDVIGLDLGSALKLATANPVSACALEGHGSLQPGARADFLVISPDLDIRASVIGGQWQDLEGCDA</sequence>
<organism evidence="7 8">
    <name type="scientific">Roseibium aestuarii</name>
    <dbReference type="NCBI Taxonomy" id="2600299"/>
    <lineage>
        <taxon>Bacteria</taxon>
        <taxon>Pseudomonadati</taxon>
        <taxon>Pseudomonadota</taxon>
        <taxon>Alphaproteobacteria</taxon>
        <taxon>Hyphomicrobiales</taxon>
        <taxon>Stappiaceae</taxon>
        <taxon>Roseibium</taxon>
    </lineage>
</organism>
<dbReference type="Gene3D" id="2.30.40.10">
    <property type="entry name" value="Urease, subunit C, domain 1"/>
    <property type="match status" value="1"/>
</dbReference>
<name>A0ABW4K0W1_9HYPH</name>
<dbReference type="NCBIfam" id="TIGR00221">
    <property type="entry name" value="nagA"/>
    <property type="match status" value="1"/>
</dbReference>
<dbReference type="SUPFAM" id="SSF51556">
    <property type="entry name" value="Metallo-dependent hydrolases"/>
    <property type="match status" value="1"/>
</dbReference>
<dbReference type="InterPro" id="IPR003764">
    <property type="entry name" value="GlcNAc_6-P_deAcase"/>
</dbReference>
<accession>A0ABW4K0W1</accession>
<dbReference type="Pfam" id="PF01979">
    <property type="entry name" value="Amidohydro_1"/>
    <property type="match status" value="1"/>
</dbReference>
<keyword evidence="8" id="KW-1185">Reference proteome</keyword>
<dbReference type="GO" id="GO:0008448">
    <property type="term" value="F:N-acetylglucosamine-6-phosphate deacetylase activity"/>
    <property type="evidence" value="ECO:0007669"/>
    <property type="project" value="UniProtKB-EC"/>
</dbReference>
<evidence type="ECO:0000313" key="8">
    <source>
        <dbReference type="Proteomes" id="UP001597327"/>
    </source>
</evidence>
<evidence type="ECO:0000256" key="5">
    <source>
        <dbReference type="PIRNR" id="PIRNR038994"/>
    </source>
</evidence>
<dbReference type="PANTHER" id="PTHR11113">
    <property type="entry name" value="N-ACETYLGLUCOSAMINE-6-PHOSPHATE DEACETYLASE"/>
    <property type="match status" value="1"/>
</dbReference>
<proteinExistence type="inferred from homology"/>
<dbReference type="CDD" id="cd00854">
    <property type="entry name" value="NagA"/>
    <property type="match status" value="1"/>
</dbReference>
<evidence type="ECO:0000256" key="4">
    <source>
        <dbReference type="ARBA" id="ARBA00023277"/>
    </source>
</evidence>
<evidence type="ECO:0000259" key="6">
    <source>
        <dbReference type="Pfam" id="PF01979"/>
    </source>
</evidence>
<feature type="domain" description="Amidohydrolase-related" evidence="6">
    <location>
        <begin position="61"/>
        <end position="388"/>
    </location>
</feature>
<evidence type="ECO:0000256" key="1">
    <source>
        <dbReference type="ARBA" id="ARBA00010716"/>
    </source>
</evidence>
<protein>
    <submittedName>
        <fullName evidence="7">N-acetylglucosamine-6-phosphate deacetylase</fullName>
        <ecNumber evidence="7">3.5.1.25</ecNumber>
    </submittedName>
</protein>
<comment type="caution">
    <text evidence="7">The sequence shown here is derived from an EMBL/GenBank/DDBJ whole genome shotgun (WGS) entry which is preliminary data.</text>
</comment>
<dbReference type="EC" id="3.5.1.25" evidence="7"/>
<evidence type="ECO:0000256" key="2">
    <source>
        <dbReference type="ARBA" id="ARBA00022723"/>
    </source>
</evidence>
<dbReference type="PANTHER" id="PTHR11113:SF14">
    <property type="entry name" value="N-ACETYLGLUCOSAMINE-6-PHOSPHATE DEACETYLASE"/>
    <property type="match status" value="1"/>
</dbReference>
<dbReference type="InterPro" id="IPR011059">
    <property type="entry name" value="Metal-dep_hydrolase_composite"/>
</dbReference>
<dbReference type="EMBL" id="JBHUFA010000014">
    <property type="protein sequence ID" value="MFD1697159.1"/>
    <property type="molecule type" value="Genomic_DNA"/>
</dbReference>
<dbReference type="Gene3D" id="3.20.20.140">
    <property type="entry name" value="Metal-dependent hydrolases"/>
    <property type="match status" value="1"/>
</dbReference>
<dbReference type="Proteomes" id="UP001597327">
    <property type="component" value="Unassembled WGS sequence"/>
</dbReference>
<dbReference type="SUPFAM" id="SSF51338">
    <property type="entry name" value="Composite domain of metallo-dependent hydrolases"/>
    <property type="match status" value="1"/>
</dbReference>
<keyword evidence="2" id="KW-0479">Metal-binding</keyword>
<comment type="similarity">
    <text evidence="1 5">Belongs to the metallo-dependent hydrolases superfamily. NagA family.</text>
</comment>
<reference evidence="8" key="1">
    <citation type="journal article" date="2019" name="Int. J. Syst. Evol. Microbiol.">
        <title>The Global Catalogue of Microorganisms (GCM) 10K type strain sequencing project: providing services to taxonomists for standard genome sequencing and annotation.</title>
        <authorList>
            <consortium name="The Broad Institute Genomics Platform"/>
            <consortium name="The Broad Institute Genome Sequencing Center for Infectious Disease"/>
            <person name="Wu L."/>
            <person name="Ma J."/>
        </authorList>
    </citation>
    <scope>NUCLEOTIDE SEQUENCE [LARGE SCALE GENOMIC DNA]</scope>
    <source>
        <strain evidence="8">JCM 3369</strain>
    </source>
</reference>
<evidence type="ECO:0000313" key="7">
    <source>
        <dbReference type="EMBL" id="MFD1697159.1"/>
    </source>
</evidence>
<dbReference type="InterPro" id="IPR032466">
    <property type="entry name" value="Metal_Hydrolase"/>
</dbReference>
<evidence type="ECO:0000256" key="3">
    <source>
        <dbReference type="ARBA" id="ARBA00022801"/>
    </source>
</evidence>
<keyword evidence="4 5" id="KW-0119">Carbohydrate metabolism</keyword>
<dbReference type="RefSeq" id="WP_149893976.1">
    <property type="nucleotide sequence ID" value="NZ_JBHUFA010000014.1"/>
</dbReference>
<dbReference type="InterPro" id="IPR006680">
    <property type="entry name" value="Amidohydro-rel"/>
</dbReference>
<keyword evidence="3 5" id="KW-0378">Hydrolase</keyword>
<dbReference type="PIRSF" id="PIRSF038994">
    <property type="entry name" value="NagA"/>
    <property type="match status" value="1"/>
</dbReference>
<gene>
    <name evidence="7" type="primary">nagA</name>
    <name evidence="7" type="ORF">ACFSC7_16695</name>
</gene>